<organism evidence="5 6">
    <name type="scientific">Variovorax paradoxus</name>
    <dbReference type="NCBI Taxonomy" id="34073"/>
    <lineage>
        <taxon>Bacteria</taxon>
        <taxon>Pseudomonadati</taxon>
        <taxon>Pseudomonadota</taxon>
        <taxon>Betaproteobacteria</taxon>
        <taxon>Burkholderiales</taxon>
        <taxon>Comamonadaceae</taxon>
        <taxon>Variovorax</taxon>
    </lineage>
</organism>
<dbReference type="InterPro" id="IPR018062">
    <property type="entry name" value="HTH_AraC-typ_CS"/>
</dbReference>
<feature type="domain" description="HTH araC/xylS-type" evidence="4">
    <location>
        <begin position="190"/>
        <end position="290"/>
    </location>
</feature>
<dbReference type="InterPro" id="IPR050204">
    <property type="entry name" value="AraC_XylS_family_regulators"/>
</dbReference>
<evidence type="ECO:0000256" key="3">
    <source>
        <dbReference type="ARBA" id="ARBA00023163"/>
    </source>
</evidence>
<evidence type="ECO:0000313" key="5">
    <source>
        <dbReference type="EMBL" id="QGW82822.1"/>
    </source>
</evidence>
<keyword evidence="1" id="KW-0805">Transcription regulation</keyword>
<dbReference type="InterPro" id="IPR018060">
    <property type="entry name" value="HTH_AraC"/>
</dbReference>
<dbReference type="Pfam" id="PF20240">
    <property type="entry name" value="DUF6597"/>
    <property type="match status" value="1"/>
</dbReference>
<dbReference type="RefSeq" id="WP_157614231.1">
    <property type="nucleotide sequence ID" value="NZ_CP046622.1"/>
</dbReference>
<evidence type="ECO:0000313" key="6">
    <source>
        <dbReference type="Proteomes" id="UP000425817"/>
    </source>
</evidence>
<dbReference type="Gene3D" id="1.10.10.60">
    <property type="entry name" value="Homeodomain-like"/>
    <property type="match status" value="1"/>
</dbReference>
<dbReference type="SMART" id="SM00342">
    <property type="entry name" value="HTH_ARAC"/>
    <property type="match status" value="1"/>
</dbReference>
<sequence>MPAPPSHERLYVRLDEDPLHGPEAAMPVGSLQAFPVAAPLRAHVAHILLYREALPDGREVLERVLPDGAVRLVFNLGDAPSAGEGAGQPVEAIGASAAPALVRLRGRVEGLSVTLRPGASAALLGMPAGEIAGTAVHLDQLWRGQGAELRERMAAAPDDSSRVAVLCAMLGQRLARADAALHPAAPMAATRAAQLIAESGGRQSLRDVAAAVGVGERRLQQLFQQQVGLSPRTWGRLARLHACLRALRQPRPCMPGWAELALDGGFYDQSHLVNEFKALSGLTPTEFLGRAISVSSNTAA</sequence>
<dbReference type="OrthoDB" id="9809338at2"/>
<dbReference type="PROSITE" id="PS00041">
    <property type="entry name" value="HTH_ARAC_FAMILY_1"/>
    <property type="match status" value="1"/>
</dbReference>
<dbReference type="GO" id="GO:0003700">
    <property type="term" value="F:DNA-binding transcription factor activity"/>
    <property type="evidence" value="ECO:0007669"/>
    <property type="project" value="InterPro"/>
</dbReference>
<reference evidence="5 6" key="1">
    <citation type="submission" date="2019-12" db="EMBL/GenBank/DDBJ databases">
        <title>Hybrid Genome Assemblies of two High G+C Isolates from Undergraduate Microbiology Courses.</title>
        <authorList>
            <person name="Ne Ville C.J."/>
            <person name="Enright D."/>
            <person name="Hernandez I."/>
            <person name="Dodsworth J."/>
            <person name="Orwin P.M."/>
        </authorList>
    </citation>
    <scope>NUCLEOTIDE SEQUENCE [LARGE SCALE GENOMIC DNA]</scope>
    <source>
        <strain evidence="5 6">CSUSB</strain>
    </source>
</reference>
<evidence type="ECO:0000256" key="1">
    <source>
        <dbReference type="ARBA" id="ARBA00023015"/>
    </source>
</evidence>
<proteinExistence type="predicted"/>
<evidence type="ECO:0000259" key="4">
    <source>
        <dbReference type="PROSITE" id="PS01124"/>
    </source>
</evidence>
<accession>A0A6I6H7A4</accession>
<name>A0A6I6H7A4_VARPD</name>
<dbReference type="Pfam" id="PF12833">
    <property type="entry name" value="HTH_18"/>
    <property type="match status" value="1"/>
</dbReference>
<keyword evidence="2" id="KW-0238">DNA-binding</keyword>
<gene>
    <name evidence="5" type="ORF">GOQ09_15115</name>
</gene>
<keyword evidence="3" id="KW-0804">Transcription</keyword>
<dbReference type="PANTHER" id="PTHR46796">
    <property type="entry name" value="HTH-TYPE TRANSCRIPTIONAL ACTIVATOR RHAS-RELATED"/>
    <property type="match status" value="1"/>
</dbReference>
<dbReference type="EMBL" id="CP046622">
    <property type="protein sequence ID" value="QGW82822.1"/>
    <property type="molecule type" value="Genomic_DNA"/>
</dbReference>
<dbReference type="InterPro" id="IPR046532">
    <property type="entry name" value="DUF6597"/>
</dbReference>
<dbReference type="AlphaFoldDB" id="A0A6I6H7A4"/>
<dbReference type="Proteomes" id="UP000425817">
    <property type="component" value="Chromosome"/>
</dbReference>
<dbReference type="PROSITE" id="PS01124">
    <property type="entry name" value="HTH_ARAC_FAMILY_2"/>
    <property type="match status" value="1"/>
</dbReference>
<protein>
    <submittedName>
        <fullName evidence="5">Helix-turn-helix domain-containing protein</fullName>
    </submittedName>
</protein>
<evidence type="ECO:0000256" key="2">
    <source>
        <dbReference type="ARBA" id="ARBA00023125"/>
    </source>
</evidence>
<dbReference type="GO" id="GO:0043565">
    <property type="term" value="F:sequence-specific DNA binding"/>
    <property type="evidence" value="ECO:0007669"/>
    <property type="project" value="InterPro"/>
</dbReference>